<comment type="caution">
    <text evidence="2">The sequence shown here is derived from an EMBL/GenBank/DDBJ whole genome shotgun (WGS) entry which is preliminary data.</text>
</comment>
<sequence>MRRECRAAEGRASHAEPLTRRPAPAPPETTLGAARVPPGAARRAGCRSGGDPAREGARSWSAPERTGLEMRCGQARRAGVAERRCAARTARGSFRTSPARSRHSPPPHAPHRDLF</sequence>
<dbReference type="Proteomes" id="UP000823388">
    <property type="component" value="Chromosome 2K"/>
</dbReference>
<evidence type="ECO:0000256" key="1">
    <source>
        <dbReference type="SAM" id="MobiDB-lite"/>
    </source>
</evidence>
<evidence type="ECO:0000313" key="3">
    <source>
        <dbReference type="Proteomes" id="UP000823388"/>
    </source>
</evidence>
<dbReference type="AlphaFoldDB" id="A0A8T0WFG7"/>
<organism evidence="2 3">
    <name type="scientific">Panicum virgatum</name>
    <name type="common">Blackwell switchgrass</name>
    <dbReference type="NCBI Taxonomy" id="38727"/>
    <lineage>
        <taxon>Eukaryota</taxon>
        <taxon>Viridiplantae</taxon>
        <taxon>Streptophyta</taxon>
        <taxon>Embryophyta</taxon>
        <taxon>Tracheophyta</taxon>
        <taxon>Spermatophyta</taxon>
        <taxon>Magnoliopsida</taxon>
        <taxon>Liliopsida</taxon>
        <taxon>Poales</taxon>
        <taxon>Poaceae</taxon>
        <taxon>PACMAD clade</taxon>
        <taxon>Panicoideae</taxon>
        <taxon>Panicodae</taxon>
        <taxon>Paniceae</taxon>
        <taxon>Panicinae</taxon>
        <taxon>Panicum</taxon>
        <taxon>Panicum sect. Hiantes</taxon>
    </lineage>
</organism>
<name>A0A8T0WFG7_PANVG</name>
<accession>A0A8T0WFG7</accession>
<evidence type="ECO:0000313" key="2">
    <source>
        <dbReference type="EMBL" id="KAG2643383.1"/>
    </source>
</evidence>
<protein>
    <submittedName>
        <fullName evidence="2">Uncharacterized protein</fullName>
    </submittedName>
</protein>
<keyword evidence="3" id="KW-1185">Reference proteome</keyword>
<dbReference type="EMBL" id="CM029039">
    <property type="protein sequence ID" value="KAG2643383.1"/>
    <property type="molecule type" value="Genomic_DNA"/>
</dbReference>
<reference evidence="2" key="1">
    <citation type="submission" date="2020-05" db="EMBL/GenBank/DDBJ databases">
        <title>WGS assembly of Panicum virgatum.</title>
        <authorList>
            <person name="Lovell J.T."/>
            <person name="Jenkins J."/>
            <person name="Shu S."/>
            <person name="Juenger T.E."/>
            <person name="Schmutz J."/>
        </authorList>
    </citation>
    <scope>NUCLEOTIDE SEQUENCE</scope>
    <source>
        <strain evidence="2">AP13</strain>
    </source>
</reference>
<feature type="compositionally biased region" description="Low complexity" evidence="1">
    <location>
        <begin position="28"/>
        <end position="43"/>
    </location>
</feature>
<gene>
    <name evidence="2" type="ORF">PVAP13_2KG295502</name>
</gene>
<feature type="compositionally biased region" description="Basic and acidic residues" evidence="1">
    <location>
        <begin position="1"/>
        <end position="19"/>
    </location>
</feature>
<feature type="region of interest" description="Disordered" evidence="1">
    <location>
        <begin position="1"/>
        <end position="115"/>
    </location>
</feature>
<proteinExistence type="predicted"/>